<dbReference type="Pfam" id="PF11255">
    <property type="entry name" value="DUF3054"/>
    <property type="match status" value="1"/>
</dbReference>
<dbReference type="EMBL" id="BSUK01000001">
    <property type="protein sequence ID" value="GMA26606.1"/>
    <property type="molecule type" value="Genomic_DNA"/>
</dbReference>
<gene>
    <name evidence="2" type="ORF">GCM10025864_43650</name>
</gene>
<sequence>MTPEPSPSTSPRAAAPPWRPAVLAALADVVWVVAFAAIGRRSHDEHEGIAGVLATAWPFLVGVAVGWLVARAWRRPLALWPTAVAVWAATWAVGMLLRLATGQGIAPSFQVVAAVFLGLGLVGWRALAWVVARRRPAR</sequence>
<comment type="caution">
    <text evidence="2">The sequence shown here is derived from an EMBL/GenBank/DDBJ whole genome shotgun (WGS) entry which is preliminary data.</text>
</comment>
<feature type="transmembrane region" description="Helical" evidence="1">
    <location>
        <begin position="109"/>
        <end position="132"/>
    </location>
</feature>
<keyword evidence="1" id="KW-0472">Membrane</keyword>
<feature type="transmembrane region" description="Helical" evidence="1">
    <location>
        <begin position="50"/>
        <end position="70"/>
    </location>
</feature>
<feature type="transmembrane region" description="Helical" evidence="1">
    <location>
        <begin position="77"/>
        <end position="97"/>
    </location>
</feature>
<protein>
    <recommendedName>
        <fullName evidence="4">DUF3054 domain-containing protein</fullName>
    </recommendedName>
</protein>
<keyword evidence="1" id="KW-1133">Transmembrane helix</keyword>
<name>A0ABQ6I791_9MICO</name>
<keyword evidence="3" id="KW-1185">Reference proteome</keyword>
<accession>A0ABQ6I791</accession>
<evidence type="ECO:0000313" key="3">
    <source>
        <dbReference type="Proteomes" id="UP001157091"/>
    </source>
</evidence>
<proteinExistence type="predicted"/>
<evidence type="ECO:0000313" key="2">
    <source>
        <dbReference type="EMBL" id="GMA26606.1"/>
    </source>
</evidence>
<organism evidence="2 3">
    <name type="scientific">Luteimicrobium album</name>
    <dbReference type="NCBI Taxonomy" id="1054550"/>
    <lineage>
        <taxon>Bacteria</taxon>
        <taxon>Bacillati</taxon>
        <taxon>Actinomycetota</taxon>
        <taxon>Actinomycetes</taxon>
        <taxon>Micrococcales</taxon>
        <taxon>Luteimicrobium</taxon>
    </lineage>
</organism>
<feature type="transmembrane region" description="Helical" evidence="1">
    <location>
        <begin position="21"/>
        <end position="38"/>
    </location>
</feature>
<evidence type="ECO:0008006" key="4">
    <source>
        <dbReference type="Google" id="ProtNLM"/>
    </source>
</evidence>
<reference evidence="3" key="1">
    <citation type="journal article" date="2019" name="Int. J. Syst. Evol. Microbiol.">
        <title>The Global Catalogue of Microorganisms (GCM) 10K type strain sequencing project: providing services to taxonomists for standard genome sequencing and annotation.</title>
        <authorList>
            <consortium name="The Broad Institute Genomics Platform"/>
            <consortium name="The Broad Institute Genome Sequencing Center for Infectious Disease"/>
            <person name="Wu L."/>
            <person name="Ma J."/>
        </authorList>
    </citation>
    <scope>NUCLEOTIDE SEQUENCE [LARGE SCALE GENOMIC DNA]</scope>
    <source>
        <strain evidence="3">NBRC 106348</strain>
    </source>
</reference>
<dbReference type="RefSeq" id="WP_284294842.1">
    <property type="nucleotide sequence ID" value="NZ_BSUK01000001.1"/>
</dbReference>
<keyword evidence="1" id="KW-0812">Transmembrane</keyword>
<dbReference type="Proteomes" id="UP001157091">
    <property type="component" value="Unassembled WGS sequence"/>
</dbReference>
<dbReference type="InterPro" id="IPR021414">
    <property type="entry name" value="DUF3054"/>
</dbReference>
<evidence type="ECO:0000256" key="1">
    <source>
        <dbReference type="SAM" id="Phobius"/>
    </source>
</evidence>